<dbReference type="AlphaFoldDB" id="A0A365Y041"/>
<gene>
    <name evidence="1" type="ORF">DF182_03495</name>
</gene>
<keyword evidence="2" id="KW-1185">Reference proteome</keyword>
<sequence>MITKGFLFIPYKSNIEKQLDYIKHTSTFQEINSRTTKSKTIYKTKAITIDSFCNSCDSIIVGLLVSSDSSVIEQKSYKVLRTFVEYHCPSAEIMNAHYGKLMTALKKNYKFSRNITLGDETTAIEERFDGLEFRTSESVIIPYIGIYKSNMKNQSVLLLEYGQPSSD</sequence>
<comment type="caution">
    <text evidence="1">The sequence shown here is derived from an EMBL/GenBank/DDBJ whole genome shotgun (WGS) entry which is preliminary data.</text>
</comment>
<reference evidence="1 2" key="1">
    <citation type="submission" date="2018-05" db="EMBL/GenBank/DDBJ databases">
        <title>Chitinophaga sp. K3CV102501T nov., isolated from isolated from a monsoon evergreen broad-leaved forest soil.</title>
        <authorList>
            <person name="Lv Y."/>
        </authorList>
    </citation>
    <scope>NUCLEOTIDE SEQUENCE [LARGE SCALE GENOMIC DNA]</scope>
    <source>
        <strain evidence="1 2">GDMCC 1.1325</strain>
    </source>
</reference>
<proteinExistence type="predicted"/>
<protein>
    <submittedName>
        <fullName evidence="1">Uncharacterized protein</fullName>
    </submittedName>
</protein>
<organism evidence="1 2">
    <name type="scientific">Chitinophaga flava</name>
    <dbReference type="NCBI Taxonomy" id="2259036"/>
    <lineage>
        <taxon>Bacteria</taxon>
        <taxon>Pseudomonadati</taxon>
        <taxon>Bacteroidota</taxon>
        <taxon>Chitinophagia</taxon>
        <taxon>Chitinophagales</taxon>
        <taxon>Chitinophagaceae</taxon>
        <taxon>Chitinophaga</taxon>
    </lineage>
</organism>
<evidence type="ECO:0000313" key="2">
    <source>
        <dbReference type="Proteomes" id="UP000253410"/>
    </source>
</evidence>
<evidence type="ECO:0000313" key="1">
    <source>
        <dbReference type="EMBL" id="RBL91688.1"/>
    </source>
</evidence>
<dbReference type="EMBL" id="QFFJ01000001">
    <property type="protein sequence ID" value="RBL91688.1"/>
    <property type="molecule type" value="Genomic_DNA"/>
</dbReference>
<accession>A0A365Y041</accession>
<dbReference type="Proteomes" id="UP000253410">
    <property type="component" value="Unassembled WGS sequence"/>
</dbReference>
<name>A0A365Y041_9BACT</name>